<gene>
    <name evidence="1" type="ORF">ECPE_LOCUS5459</name>
</gene>
<reference evidence="3" key="1">
    <citation type="submission" date="2016-06" db="UniProtKB">
        <authorList>
            <consortium name="WormBaseParasite"/>
        </authorList>
    </citation>
    <scope>IDENTIFICATION</scope>
</reference>
<protein>
    <submittedName>
        <fullName evidence="3">WD_REPEATS_REGION domain-containing protein</fullName>
    </submittedName>
</protein>
<evidence type="ECO:0000313" key="3">
    <source>
        <dbReference type="WBParaSite" id="ECPE_0000547201-mRNA-1"/>
    </source>
</evidence>
<dbReference type="AlphaFoldDB" id="A0A183AES4"/>
<sequence length="128" mass="13897">MSNIRCLTLPCKLSSNTEIETETNYLLTGGGRGQVCLWSLGLDSGQTTAVADPAVWRPGWLGFTRLRHTETDGLSSLAGHISRSATTRHADPRATDLRVMALVCLRRVDCPHTNWLLGMAACSDGSIR</sequence>
<keyword evidence="2" id="KW-1185">Reference proteome</keyword>
<accession>A0A183AES4</accession>
<reference evidence="1 2" key="2">
    <citation type="submission" date="2018-11" db="EMBL/GenBank/DDBJ databases">
        <authorList>
            <consortium name="Pathogen Informatics"/>
        </authorList>
    </citation>
    <scope>NUCLEOTIDE SEQUENCE [LARGE SCALE GENOMIC DNA]</scope>
    <source>
        <strain evidence="1 2">Egypt</strain>
    </source>
</reference>
<organism evidence="3">
    <name type="scientific">Echinostoma caproni</name>
    <dbReference type="NCBI Taxonomy" id="27848"/>
    <lineage>
        <taxon>Eukaryota</taxon>
        <taxon>Metazoa</taxon>
        <taxon>Spiralia</taxon>
        <taxon>Lophotrochozoa</taxon>
        <taxon>Platyhelminthes</taxon>
        <taxon>Trematoda</taxon>
        <taxon>Digenea</taxon>
        <taxon>Plagiorchiida</taxon>
        <taxon>Echinostomata</taxon>
        <taxon>Echinostomatoidea</taxon>
        <taxon>Echinostomatidae</taxon>
        <taxon>Echinostoma</taxon>
    </lineage>
</organism>
<dbReference type="Proteomes" id="UP000272942">
    <property type="component" value="Unassembled WGS sequence"/>
</dbReference>
<evidence type="ECO:0000313" key="2">
    <source>
        <dbReference type="Proteomes" id="UP000272942"/>
    </source>
</evidence>
<proteinExistence type="predicted"/>
<dbReference type="WBParaSite" id="ECPE_0000547201-mRNA-1">
    <property type="protein sequence ID" value="ECPE_0000547201-mRNA-1"/>
    <property type="gene ID" value="ECPE_0000547201"/>
</dbReference>
<dbReference type="EMBL" id="UZAN01042313">
    <property type="protein sequence ID" value="VDP75578.1"/>
    <property type="molecule type" value="Genomic_DNA"/>
</dbReference>
<evidence type="ECO:0000313" key="1">
    <source>
        <dbReference type="EMBL" id="VDP75578.1"/>
    </source>
</evidence>
<dbReference type="OrthoDB" id="5594999at2759"/>
<name>A0A183AES4_9TREM</name>